<evidence type="ECO:0000313" key="7">
    <source>
        <dbReference type="EMBL" id="RGM09335.1"/>
    </source>
</evidence>
<keyword evidence="2" id="KW-0812">Transmembrane</keyword>
<dbReference type="InterPro" id="IPR006260">
    <property type="entry name" value="TonB/TolA_C"/>
</dbReference>
<dbReference type="AlphaFoldDB" id="A0A3E4UJS4"/>
<evidence type="ECO:0000259" key="6">
    <source>
        <dbReference type="Pfam" id="PF03544"/>
    </source>
</evidence>
<dbReference type="NCBIfam" id="TIGR01352">
    <property type="entry name" value="tonB_Cterm"/>
    <property type="match status" value="1"/>
</dbReference>
<dbReference type="Gene3D" id="3.30.1150.10">
    <property type="match status" value="1"/>
</dbReference>
<feature type="domain" description="TonB C-terminal" evidence="6">
    <location>
        <begin position="313"/>
        <end position="378"/>
    </location>
</feature>
<dbReference type="SUPFAM" id="SSF74653">
    <property type="entry name" value="TolA/TonB C-terminal domain"/>
    <property type="match status" value="1"/>
</dbReference>
<keyword evidence="4" id="KW-0472">Membrane</keyword>
<proteinExistence type="predicted"/>
<reference evidence="7 8" key="1">
    <citation type="submission" date="2018-08" db="EMBL/GenBank/DDBJ databases">
        <title>A genome reference for cultivated species of the human gut microbiota.</title>
        <authorList>
            <person name="Zou Y."/>
            <person name="Xue W."/>
            <person name="Luo G."/>
        </authorList>
    </citation>
    <scope>NUCLEOTIDE SEQUENCE [LARGE SCALE GENOMIC DNA]</scope>
    <source>
        <strain evidence="7 8">TF03-6</strain>
    </source>
</reference>
<sequence length="380" mass="42846">MQSMKTIFIMGILSFFCGISAAQPQYWGEGAYDLENVVFGMNVDKYYSKARLYDGDYDESFRYFMKKKVKCKTQEGKKAVIQEYSSVETNYGEVLARFGKFEFPYTGMVADKSGKLIGILALGRLDGAAAVDSLLYAIAGKYGPQCFVTEEYFGYRNYGWHVNDRTIQLYVRKPNPEHKDAVIYLEENEKGERKIVGGGSQPHTWYEVCLMVTKTKYDPFIDCISVGNWCNFNDLSSDVRSMEINPAAGVYDTGELFTEEDLVPDTIKGYMNIPNGELPKFKEGPFAKFPDFRLAVRHWMAYNAGLGNQGNPEGNVSVSFTVGKDGKAKDAKVENRETTSSELEVAALYTIQQLPEFIPATQNGKPVAFRMTVALRFENR</sequence>
<feature type="chain" id="PRO_5017573665" evidence="5">
    <location>
        <begin position="22"/>
        <end position="380"/>
    </location>
</feature>
<protein>
    <submittedName>
        <fullName evidence="7">Energy transducer TonB</fullName>
    </submittedName>
</protein>
<dbReference type="GO" id="GO:0016020">
    <property type="term" value="C:membrane"/>
    <property type="evidence" value="ECO:0007669"/>
    <property type="project" value="UniProtKB-SubCell"/>
</dbReference>
<evidence type="ECO:0000313" key="8">
    <source>
        <dbReference type="Proteomes" id="UP000261223"/>
    </source>
</evidence>
<accession>A0A3E4UJS4</accession>
<dbReference type="InterPro" id="IPR037682">
    <property type="entry name" value="TonB_C"/>
</dbReference>
<dbReference type="GO" id="GO:0055085">
    <property type="term" value="P:transmembrane transport"/>
    <property type="evidence" value="ECO:0007669"/>
    <property type="project" value="InterPro"/>
</dbReference>
<dbReference type="Proteomes" id="UP000261223">
    <property type="component" value="Unassembled WGS sequence"/>
</dbReference>
<evidence type="ECO:0000256" key="5">
    <source>
        <dbReference type="SAM" id="SignalP"/>
    </source>
</evidence>
<gene>
    <name evidence="7" type="ORF">DXC34_17495</name>
</gene>
<comment type="subcellular location">
    <subcellularLocation>
        <location evidence="1">Membrane</location>
        <topology evidence="1">Single-pass membrane protein</topology>
    </subcellularLocation>
</comment>
<feature type="signal peptide" evidence="5">
    <location>
        <begin position="1"/>
        <end position="21"/>
    </location>
</feature>
<name>A0A3E4UJS4_BACSE</name>
<keyword evidence="3" id="KW-1133">Transmembrane helix</keyword>
<evidence type="ECO:0000256" key="3">
    <source>
        <dbReference type="ARBA" id="ARBA00022989"/>
    </source>
</evidence>
<organism evidence="7 8">
    <name type="scientific">Bacteroides stercoris</name>
    <dbReference type="NCBI Taxonomy" id="46506"/>
    <lineage>
        <taxon>Bacteria</taxon>
        <taxon>Pseudomonadati</taxon>
        <taxon>Bacteroidota</taxon>
        <taxon>Bacteroidia</taxon>
        <taxon>Bacteroidales</taxon>
        <taxon>Bacteroidaceae</taxon>
        <taxon>Bacteroides</taxon>
    </lineage>
</organism>
<evidence type="ECO:0000256" key="1">
    <source>
        <dbReference type="ARBA" id="ARBA00004167"/>
    </source>
</evidence>
<evidence type="ECO:0000256" key="4">
    <source>
        <dbReference type="ARBA" id="ARBA00023136"/>
    </source>
</evidence>
<comment type="caution">
    <text evidence="7">The sequence shown here is derived from an EMBL/GenBank/DDBJ whole genome shotgun (WGS) entry which is preliminary data.</text>
</comment>
<keyword evidence="5" id="KW-0732">Signal</keyword>
<dbReference type="EMBL" id="QSSV01000034">
    <property type="protein sequence ID" value="RGM09335.1"/>
    <property type="molecule type" value="Genomic_DNA"/>
</dbReference>
<evidence type="ECO:0000256" key="2">
    <source>
        <dbReference type="ARBA" id="ARBA00022692"/>
    </source>
</evidence>
<dbReference type="Pfam" id="PF03544">
    <property type="entry name" value="TonB_C"/>
    <property type="match status" value="1"/>
</dbReference>